<dbReference type="InterPro" id="IPR011026">
    <property type="entry name" value="WAS_C"/>
</dbReference>
<dbReference type="CDD" id="cd01093">
    <property type="entry name" value="CRIB_PAK_like"/>
    <property type="match status" value="1"/>
</dbReference>
<evidence type="ECO:0000256" key="5">
    <source>
        <dbReference type="ARBA" id="ARBA00022553"/>
    </source>
</evidence>
<feature type="region of interest" description="Disordered" evidence="11">
    <location>
        <begin position="84"/>
        <end position="106"/>
    </location>
</feature>
<keyword evidence="3" id="KW-0963">Cytoplasm</keyword>
<dbReference type="GO" id="GO:0004674">
    <property type="term" value="F:protein serine/threonine kinase activity"/>
    <property type="evidence" value="ECO:0007669"/>
    <property type="project" value="UniProtKB-KW"/>
</dbReference>
<keyword evidence="14" id="KW-1185">Reference proteome</keyword>
<dbReference type="Proteomes" id="UP000070444">
    <property type="component" value="Unassembled WGS sequence"/>
</dbReference>
<evidence type="ECO:0000256" key="3">
    <source>
        <dbReference type="ARBA" id="ARBA00022490"/>
    </source>
</evidence>
<evidence type="ECO:0000256" key="9">
    <source>
        <dbReference type="ARBA" id="ARBA00022840"/>
    </source>
</evidence>
<keyword evidence="10" id="KW-0206">Cytoskeleton</keyword>
<dbReference type="Pfam" id="PF00786">
    <property type="entry name" value="PBD"/>
    <property type="match status" value="1"/>
</dbReference>
<comment type="subcellular location">
    <subcellularLocation>
        <location evidence="1">Cytoplasm</location>
        <location evidence="1">Cytoskeleton</location>
    </subcellularLocation>
</comment>
<keyword evidence="4" id="KW-0723">Serine/threonine-protein kinase</keyword>
<keyword evidence="7" id="KW-0547">Nucleotide-binding</keyword>
<keyword evidence="6" id="KW-0808">Transferase</keyword>
<name>A0A137P7F5_CONC2</name>
<sequence>DLLSNEKKIEISSPYNPVHLTHVGFNSDTGEFTGLPKEWQKLLSEAGISENEQQAHPQTVIDIMGFYTDSNKDQENAVWNKFNNTAKSSKPPMQPPAFENPVSIHL</sequence>
<dbReference type="InterPro" id="IPR000095">
    <property type="entry name" value="CRIB_dom"/>
</dbReference>
<dbReference type="FunFam" id="3.90.810.10:FF:000007">
    <property type="entry name" value="Non-specific serine/threonine protein kinase"/>
    <property type="match status" value="1"/>
</dbReference>
<dbReference type="EMBL" id="KQ964489">
    <property type="protein sequence ID" value="KXN70943.1"/>
    <property type="molecule type" value="Genomic_DNA"/>
</dbReference>
<gene>
    <name evidence="13" type="ORF">CONCODRAFT_38883</name>
</gene>
<dbReference type="SUPFAM" id="SSF47912">
    <property type="entry name" value="Wiscott-Aldrich syndrome protein, WASP, C-terminal domain"/>
    <property type="match status" value="1"/>
</dbReference>
<keyword evidence="8" id="KW-0418">Kinase</keyword>
<evidence type="ECO:0000256" key="10">
    <source>
        <dbReference type="ARBA" id="ARBA00023212"/>
    </source>
</evidence>
<accession>A0A137P7F5</accession>
<evidence type="ECO:0000256" key="6">
    <source>
        <dbReference type="ARBA" id="ARBA00022679"/>
    </source>
</evidence>
<dbReference type="InterPro" id="IPR033923">
    <property type="entry name" value="PAK_BD"/>
</dbReference>
<dbReference type="Gene3D" id="3.90.810.10">
    <property type="entry name" value="CRIB domain"/>
    <property type="match status" value="1"/>
</dbReference>
<reference evidence="13 14" key="1">
    <citation type="journal article" date="2015" name="Genome Biol. Evol.">
        <title>Phylogenomic analyses indicate that early fungi evolved digesting cell walls of algal ancestors of land plants.</title>
        <authorList>
            <person name="Chang Y."/>
            <person name="Wang S."/>
            <person name="Sekimoto S."/>
            <person name="Aerts A.L."/>
            <person name="Choi C."/>
            <person name="Clum A."/>
            <person name="LaButti K.M."/>
            <person name="Lindquist E.A."/>
            <person name="Yee Ngan C."/>
            <person name="Ohm R.A."/>
            <person name="Salamov A.A."/>
            <person name="Grigoriev I.V."/>
            <person name="Spatafora J.W."/>
            <person name="Berbee M.L."/>
        </authorList>
    </citation>
    <scope>NUCLEOTIDE SEQUENCE [LARGE SCALE GENOMIC DNA]</scope>
    <source>
        <strain evidence="13 14">NRRL 28638</strain>
    </source>
</reference>
<feature type="non-terminal residue" evidence="13">
    <location>
        <position position="1"/>
    </location>
</feature>
<evidence type="ECO:0000256" key="4">
    <source>
        <dbReference type="ARBA" id="ARBA00022527"/>
    </source>
</evidence>
<dbReference type="SMART" id="SM00285">
    <property type="entry name" value="PBD"/>
    <property type="match status" value="1"/>
</dbReference>
<dbReference type="OMA" id="TAFIAKI"/>
<evidence type="ECO:0000256" key="2">
    <source>
        <dbReference type="ARBA" id="ARBA00012513"/>
    </source>
</evidence>
<dbReference type="EC" id="2.7.11.1" evidence="2"/>
<dbReference type="PROSITE" id="PS50108">
    <property type="entry name" value="CRIB"/>
    <property type="match status" value="1"/>
</dbReference>
<dbReference type="GO" id="GO:0005856">
    <property type="term" value="C:cytoskeleton"/>
    <property type="evidence" value="ECO:0007669"/>
    <property type="project" value="UniProtKB-SubCell"/>
</dbReference>
<evidence type="ECO:0000256" key="11">
    <source>
        <dbReference type="SAM" id="MobiDB-lite"/>
    </source>
</evidence>
<dbReference type="STRING" id="796925.A0A137P7F5"/>
<protein>
    <recommendedName>
        <fullName evidence="2">non-specific serine/threonine protein kinase</fullName>
        <ecNumber evidence="2">2.7.11.1</ecNumber>
    </recommendedName>
</protein>
<evidence type="ECO:0000256" key="8">
    <source>
        <dbReference type="ARBA" id="ARBA00022777"/>
    </source>
</evidence>
<dbReference type="OrthoDB" id="248923at2759"/>
<dbReference type="AlphaFoldDB" id="A0A137P7F5"/>
<proteinExistence type="predicted"/>
<evidence type="ECO:0000256" key="1">
    <source>
        <dbReference type="ARBA" id="ARBA00004245"/>
    </source>
</evidence>
<dbReference type="GO" id="GO:0005524">
    <property type="term" value="F:ATP binding"/>
    <property type="evidence" value="ECO:0007669"/>
    <property type="project" value="UniProtKB-KW"/>
</dbReference>
<organism evidence="13 14">
    <name type="scientific">Conidiobolus coronatus (strain ATCC 28846 / CBS 209.66 / NRRL 28638)</name>
    <name type="common">Delacroixia coronata</name>
    <dbReference type="NCBI Taxonomy" id="796925"/>
    <lineage>
        <taxon>Eukaryota</taxon>
        <taxon>Fungi</taxon>
        <taxon>Fungi incertae sedis</taxon>
        <taxon>Zoopagomycota</taxon>
        <taxon>Entomophthoromycotina</taxon>
        <taxon>Entomophthoromycetes</taxon>
        <taxon>Entomophthorales</taxon>
        <taxon>Ancylistaceae</taxon>
        <taxon>Conidiobolus</taxon>
    </lineage>
</organism>
<evidence type="ECO:0000313" key="14">
    <source>
        <dbReference type="Proteomes" id="UP000070444"/>
    </source>
</evidence>
<dbReference type="InterPro" id="IPR036936">
    <property type="entry name" value="CRIB_dom_sf"/>
</dbReference>
<dbReference type="GO" id="GO:0007015">
    <property type="term" value="P:actin filament organization"/>
    <property type="evidence" value="ECO:0007669"/>
    <property type="project" value="InterPro"/>
</dbReference>
<evidence type="ECO:0000313" key="13">
    <source>
        <dbReference type="EMBL" id="KXN70943.1"/>
    </source>
</evidence>
<evidence type="ECO:0000259" key="12">
    <source>
        <dbReference type="PROSITE" id="PS50108"/>
    </source>
</evidence>
<keyword evidence="9" id="KW-0067">ATP-binding</keyword>
<keyword evidence="5" id="KW-0597">Phosphoprotein</keyword>
<feature type="domain" description="CRIB" evidence="12">
    <location>
        <begin position="11"/>
        <end position="24"/>
    </location>
</feature>
<evidence type="ECO:0000256" key="7">
    <source>
        <dbReference type="ARBA" id="ARBA00022741"/>
    </source>
</evidence>